<proteinExistence type="predicted"/>
<dbReference type="OrthoDB" id="7658488at2"/>
<keyword evidence="3" id="KW-1185">Reference proteome</keyword>
<dbReference type="RefSeq" id="WP_011907214.1">
    <property type="nucleotide sequence ID" value="NZ_CP089965.1"/>
</dbReference>
<comment type="caution">
    <text evidence="2">The sequence shown here is derived from an EMBL/GenBank/DDBJ whole genome shotgun (WGS) entry which is preliminary data.</text>
</comment>
<evidence type="ECO:0000313" key="3">
    <source>
        <dbReference type="Proteomes" id="UP000244060"/>
    </source>
</evidence>
<name>A0A2T5KEE2_9RHOB</name>
<evidence type="ECO:0000256" key="1">
    <source>
        <dbReference type="SAM" id="MobiDB-lite"/>
    </source>
</evidence>
<feature type="region of interest" description="Disordered" evidence="1">
    <location>
        <begin position="97"/>
        <end position="116"/>
    </location>
</feature>
<gene>
    <name evidence="2" type="ORF">C8J28_10164</name>
</gene>
<accession>A0A2T5KEE2</accession>
<dbReference type="Proteomes" id="UP000244060">
    <property type="component" value="Unassembled WGS sequence"/>
</dbReference>
<organism evidence="2 3">
    <name type="scientific">Cereibacter azotoformans</name>
    <dbReference type="NCBI Taxonomy" id="43057"/>
    <lineage>
        <taxon>Bacteria</taxon>
        <taxon>Pseudomonadati</taxon>
        <taxon>Pseudomonadota</taxon>
        <taxon>Alphaproteobacteria</taxon>
        <taxon>Rhodobacterales</taxon>
        <taxon>Paracoccaceae</taxon>
        <taxon>Cereibacter</taxon>
    </lineage>
</organism>
<dbReference type="EMBL" id="QAOT01000001">
    <property type="protein sequence ID" value="PTR20746.1"/>
    <property type="molecule type" value="Genomic_DNA"/>
</dbReference>
<reference evidence="2 3" key="1">
    <citation type="submission" date="2018-04" db="EMBL/GenBank/DDBJ databases">
        <title>Genomic Encyclopedia of Type Strains, Phase III (KMG-III): the genomes of soil and plant-associated and newly described type strains.</title>
        <authorList>
            <person name="Whitman W."/>
        </authorList>
    </citation>
    <scope>NUCLEOTIDE SEQUENCE [LARGE SCALE GENOMIC DNA]</scope>
    <source>
        <strain evidence="2 3">KA25</strain>
    </source>
</reference>
<sequence>MLEYLPQEIRDGLAAAQKAEMKRKSRLRVRFGGTEIPVLRLWDGGFALDADQIRTLRGLVNLYDGERLVCQCLIVCAVVEKGELICDFKRATAPTDRPPLDFWQEQEPPAGYLPRA</sequence>
<protein>
    <submittedName>
        <fullName evidence="2">Uncharacterized protein</fullName>
    </submittedName>
</protein>
<evidence type="ECO:0000313" key="2">
    <source>
        <dbReference type="EMBL" id="PTR20746.1"/>
    </source>
</evidence>
<dbReference type="AlphaFoldDB" id="A0A2T5KEE2"/>